<organism evidence="2 3">
    <name type="scientific">Candidatus Lambdaproteobacteria bacterium RIFOXYD2_FULL_50_16</name>
    <dbReference type="NCBI Taxonomy" id="1817772"/>
    <lineage>
        <taxon>Bacteria</taxon>
        <taxon>Pseudomonadati</taxon>
        <taxon>Pseudomonadota</taxon>
        <taxon>Candidatus Lambdaproteobacteria</taxon>
    </lineage>
</organism>
<dbReference type="Proteomes" id="UP000178449">
    <property type="component" value="Unassembled WGS sequence"/>
</dbReference>
<keyword evidence="1" id="KW-0812">Transmembrane</keyword>
<evidence type="ECO:0000313" key="3">
    <source>
        <dbReference type="Proteomes" id="UP000178449"/>
    </source>
</evidence>
<evidence type="ECO:0000256" key="1">
    <source>
        <dbReference type="SAM" id="Phobius"/>
    </source>
</evidence>
<comment type="caution">
    <text evidence="2">The sequence shown here is derived from an EMBL/GenBank/DDBJ whole genome shotgun (WGS) entry which is preliminary data.</text>
</comment>
<evidence type="ECO:0000313" key="2">
    <source>
        <dbReference type="EMBL" id="OGG97258.1"/>
    </source>
</evidence>
<protein>
    <recommendedName>
        <fullName evidence="4">RDD domain-containing protein</fullName>
    </recommendedName>
</protein>
<sequence length="102" mass="11545">MIGLRILARLLDWALALVLHLAVIHWVGPLAWPPLLSYLLLELVFAVSNQDSPGKRLCGIKLLGLGRFKRIGRELGLFCLWPILIWNWFPRPAPWGGEVVRG</sequence>
<reference evidence="2 3" key="1">
    <citation type="journal article" date="2016" name="Nat. Commun.">
        <title>Thousands of microbial genomes shed light on interconnected biogeochemical processes in an aquifer system.</title>
        <authorList>
            <person name="Anantharaman K."/>
            <person name="Brown C.T."/>
            <person name="Hug L.A."/>
            <person name="Sharon I."/>
            <person name="Castelle C.J."/>
            <person name="Probst A.J."/>
            <person name="Thomas B.C."/>
            <person name="Singh A."/>
            <person name="Wilkins M.J."/>
            <person name="Karaoz U."/>
            <person name="Brodie E.L."/>
            <person name="Williams K.H."/>
            <person name="Hubbard S.S."/>
            <person name="Banfield J.F."/>
        </authorList>
    </citation>
    <scope>NUCLEOTIDE SEQUENCE [LARGE SCALE GENOMIC DNA]</scope>
</reference>
<keyword evidence="1" id="KW-1133">Transmembrane helix</keyword>
<name>A0A1F6GGM8_9PROT</name>
<dbReference type="AlphaFoldDB" id="A0A1F6GGM8"/>
<keyword evidence="1" id="KW-0472">Membrane</keyword>
<accession>A0A1F6GGM8</accession>
<dbReference type="EMBL" id="MFNE01000001">
    <property type="protein sequence ID" value="OGG97258.1"/>
    <property type="molecule type" value="Genomic_DNA"/>
</dbReference>
<dbReference type="STRING" id="1817772.A2527_10510"/>
<evidence type="ECO:0008006" key="4">
    <source>
        <dbReference type="Google" id="ProtNLM"/>
    </source>
</evidence>
<gene>
    <name evidence="2" type="ORF">A2527_10510</name>
</gene>
<feature type="transmembrane region" description="Helical" evidence="1">
    <location>
        <begin position="7"/>
        <end position="26"/>
    </location>
</feature>
<proteinExistence type="predicted"/>